<reference evidence="5" key="1">
    <citation type="submission" date="2023-11" db="EMBL/GenBank/DDBJ databases">
        <title>Identification and selenium tolerance of Delftia acidovorans R3-25.</title>
        <authorList>
            <person name="Zhang S."/>
            <person name="Liu Y."/>
            <person name="Guo Y."/>
        </authorList>
    </citation>
    <scope>NUCLEOTIDE SEQUENCE</scope>
    <source>
        <strain evidence="5">R3-25</strain>
    </source>
</reference>
<dbReference type="AlphaFoldDB" id="A0AAJ2V8U6"/>
<organism evidence="5 6">
    <name type="scientific">Delftia acidovorans</name>
    <name type="common">Pseudomonas acidovorans</name>
    <name type="synonym">Comamonas acidovorans</name>
    <dbReference type="NCBI Taxonomy" id="80866"/>
    <lineage>
        <taxon>Bacteria</taxon>
        <taxon>Pseudomonadati</taxon>
        <taxon>Pseudomonadota</taxon>
        <taxon>Betaproteobacteria</taxon>
        <taxon>Burkholderiales</taxon>
        <taxon>Comamonadaceae</taxon>
        <taxon>Delftia</taxon>
    </lineage>
</organism>
<dbReference type="EMBL" id="JAWWMZ010000004">
    <property type="protein sequence ID" value="MDX4954225.1"/>
    <property type="molecule type" value="Genomic_DNA"/>
</dbReference>
<evidence type="ECO:0000256" key="3">
    <source>
        <dbReference type="ARBA" id="ARBA00023163"/>
    </source>
</evidence>
<dbReference type="InterPro" id="IPR014710">
    <property type="entry name" value="RmlC-like_jellyroll"/>
</dbReference>
<keyword evidence="2" id="KW-0238">DNA-binding</keyword>
<evidence type="ECO:0000313" key="5">
    <source>
        <dbReference type="EMBL" id="MDX4954225.1"/>
    </source>
</evidence>
<accession>A0AAJ2V8U6</accession>
<dbReference type="SUPFAM" id="SSF51206">
    <property type="entry name" value="cAMP-binding domain-like"/>
    <property type="match status" value="1"/>
</dbReference>
<dbReference type="GO" id="GO:0003677">
    <property type="term" value="F:DNA binding"/>
    <property type="evidence" value="ECO:0007669"/>
    <property type="project" value="UniProtKB-KW"/>
</dbReference>
<dbReference type="SUPFAM" id="SSF46785">
    <property type="entry name" value="Winged helix' DNA-binding domain"/>
    <property type="match status" value="1"/>
</dbReference>
<dbReference type="GO" id="GO:0006355">
    <property type="term" value="P:regulation of DNA-templated transcription"/>
    <property type="evidence" value="ECO:0007669"/>
    <property type="project" value="InterPro"/>
</dbReference>
<dbReference type="InterPro" id="IPR012318">
    <property type="entry name" value="HTH_CRP"/>
</dbReference>
<comment type="caution">
    <text evidence="5">The sequence shown here is derived from an EMBL/GenBank/DDBJ whole genome shotgun (WGS) entry which is preliminary data.</text>
</comment>
<protein>
    <submittedName>
        <fullName evidence="5">Crp/Fnr family transcriptional regulator</fullName>
    </submittedName>
</protein>
<sequence>MKNSGAHHANIENRIIRLLYPSSADHFVEHCEIFELIALSELSKAGNPLEHAYFPESGCLSLVMEINSNHSLGHSLGIGMVGNEAMVGSESILGHATPPPWKILVQQSGTCWRISRTDLEKQCTEIPMLGELIKKFILVRLHQQARFTVCLNYHTAASRLARWLLMSSDRCAGSFHVTQQFMALILGVRRVSITNIASRFQNDGMIAYKRGEMMVLNRAALENRACSCYAADRQIYSRIMGTPA</sequence>
<keyword evidence="3" id="KW-0804">Transcription</keyword>
<proteinExistence type="predicted"/>
<dbReference type="Pfam" id="PF13545">
    <property type="entry name" value="HTH_Crp_2"/>
    <property type="match status" value="1"/>
</dbReference>
<dbReference type="InterPro" id="IPR018490">
    <property type="entry name" value="cNMP-bd_dom_sf"/>
</dbReference>
<feature type="domain" description="HTH crp-type" evidence="4">
    <location>
        <begin position="158"/>
        <end position="223"/>
    </location>
</feature>
<keyword evidence="1" id="KW-0805">Transcription regulation</keyword>
<dbReference type="InterPro" id="IPR036390">
    <property type="entry name" value="WH_DNA-bd_sf"/>
</dbReference>
<dbReference type="Gene3D" id="2.60.120.10">
    <property type="entry name" value="Jelly Rolls"/>
    <property type="match status" value="1"/>
</dbReference>
<gene>
    <name evidence="5" type="ORF">SGN30_12470</name>
</gene>
<evidence type="ECO:0000259" key="4">
    <source>
        <dbReference type="Pfam" id="PF13545"/>
    </source>
</evidence>
<dbReference type="RefSeq" id="WP_319073636.1">
    <property type="nucleotide sequence ID" value="NZ_JAWWMZ010000004.1"/>
</dbReference>
<evidence type="ECO:0000256" key="2">
    <source>
        <dbReference type="ARBA" id="ARBA00023125"/>
    </source>
</evidence>
<evidence type="ECO:0000313" key="6">
    <source>
        <dbReference type="Proteomes" id="UP001287445"/>
    </source>
</evidence>
<evidence type="ECO:0000256" key="1">
    <source>
        <dbReference type="ARBA" id="ARBA00023015"/>
    </source>
</evidence>
<dbReference type="Proteomes" id="UP001287445">
    <property type="component" value="Unassembled WGS sequence"/>
</dbReference>
<name>A0AAJ2V8U6_DELAC</name>